<dbReference type="RefSeq" id="WP_138898478.1">
    <property type="nucleotide sequence ID" value="NZ_BMVO01000004.1"/>
</dbReference>
<dbReference type="EMBL" id="BMVO01000004">
    <property type="protein sequence ID" value="GHA95816.1"/>
    <property type="molecule type" value="Genomic_DNA"/>
</dbReference>
<evidence type="ECO:0000259" key="2">
    <source>
        <dbReference type="Pfam" id="PF13581"/>
    </source>
</evidence>
<keyword evidence="1" id="KW-0723">Serine/threonine-protein kinase</keyword>
<protein>
    <submittedName>
        <fullName evidence="3">ATP-binding protein</fullName>
    </submittedName>
</protein>
<evidence type="ECO:0000313" key="4">
    <source>
        <dbReference type="Proteomes" id="UP000599437"/>
    </source>
</evidence>
<dbReference type="Pfam" id="PF13581">
    <property type="entry name" value="HATPase_c_2"/>
    <property type="match status" value="1"/>
</dbReference>
<dbReference type="InterPro" id="IPR050267">
    <property type="entry name" value="Anti-sigma-factor_SerPK"/>
</dbReference>
<dbReference type="CDD" id="cd16936">
    <property type="entry name" value="HATPase_RsbW-like"/>
    <property type="match status" value="1"/>
</dbReference>
<keyword evidence="3" id="KW-0547">Nucleotide-binding</keyword>
<dbReference type="InterPro" id="IPR003594">
    <property type="entry name" value="HATPase_dom"/>
</dbReference>
<dbReference type="SUPFAM" id="SSF55874">
    <property type="entry name" value="ATPase domain of HSP90 chaperone/DNA topoisomerase II/histidine kinase"/>
    <property type="match status" value="1"/>
</dbReference>
<evidence type="ECO:0000256" key="1">
    <source>
        <dbReference type="ARBA" id="ARBA00022527"/>
    </source>
</evidence>
<gene>
    <name evidence="3" type="ORF">GCM10010346_17940</name>
</gene>
<dbReference type="GO" id="GO:0005524">
    <property type="term" value="F:ATP binding"/>
    <property type="evidence" value="ECO:0007669"/>
    <property type="project" value="UniProtKB-KW"/>
</dbReference>
<dbReference type="InterPro" id="IPR036890">
    <property type="entry name" value="HATPase_C_sf"/>
</dbReference>
<keyword evidence="4" id="KW-1185">Reference proteome</keyword>
<feature type="domain" description="Histidine kinase/HSP90-like ATPase" evidence="2">
    <location>
        <begin position="36"/>
        <end position="138"/>
    </location>
</feature>
<comment type="caution">
    <text evidence="3">The sequence shown here is derived from an EMBL/GenBank/DDBJ whole genome shotgun (WGS) entry which is preliminary data.</text>
</comment>
<dbReference type="PANTHER" id="PTHR35526">
    <property type="entry name" value="ANTI-SIGMA-F FACTOR RSBW-RELATED"/>
    <property type="match status" value="1"/>
</dbReference>
<name>A0ABQ3DL93_9ACTN</name>
<dbReference type="Proteomes" id="UP000599437">
    <property type="component" value="Unassembled WGS sequence"/>
</dbReference>
<reference evidence="4" key="1">
    <citation type="journal article" date="2019" name="Int. J. Syst. Evol. Microbiol.">
        <title>The Global Catalogue of Microorganisms (GCM) 10K type strain sequencing project: providing services to taxonomists for standard genome sequencing and annotation.</title>
        <authorList>
            <consortium name="The Broad Institute Genomics Platform"/>
            <consortium name="The Broad Institute Genome Sequencing Center for Infectious Disease"/>
            <person name="Wu L."/>
            <person name="Ma J."/>
        </authorList>
    </citation>
    <scope>NUCLEOTIDE SEQUENCE [LARGE SCALE GENOMIC DNA]</scope>
    <source>
        <strain evidence="4">JCM 4737</strain>
    </source>
</reference>
<dbReference type="Gene3D" id="3.30.565.10">
    <property type="entry name" value="Histidine kinase-like ATPase, C-terminal domain"/>
    <property type="match status" value="1"/>
</dbReference>
<keyword evidence="1" id="KW-0808">Transferase</keyword>
<accession>A0ABQ3DL93</accession>
<keyword evidence="1" id="KW-0418">Kinase</keyword>
<evidence type="ECO:0000313" key="3">
    <source>
        <dbReference type="EMBL" id="GHA95816.1"/>
    </source>
</evidence>
<dbReference type="PANTHER" id="PTHR35526:SF3">
    <property type="entry name" value="ANTI-SIGMA-F FACTOR RSBW"/>
    <property type="match status" value="1"/>
</dbReference>
<organism evidence="3 4">
    <name type="scientific">Streptomyces chryseus</name>
    <dbReference type="NCBI Taxonomy" id="68186"/>
    <lineage>
        <taxon>Bacteria</taxon>
        <taxon>Bacillati</taxon>
        <taxon>Actinomycetota</taxon>
        <taxon>Actinomycetes</taxon>
        <taxon>Kitasatosporales</taxon>
        <taxon>Streptomycetaceae</taxon>
        <taxon>Streptomyces</taxon>
    </lineage>
</organism>
<keyword evidence="3" id="KW-0067">ATP-binding</keyword>
<proteinExistence type="predicted"/>
<sequence length="143" mass="15407">MVTGPFHDGGISPRSKTVTARFRGDVGDVTAARLTAERFLDDLTSQYPPSERESRDDILLTVSELAANAVQYAPGPFVLHMRSTFDGMHVCVGDTNPAPPVPRSCDPARGAGGIGWHLIQALSREVGVVREPGGKEIHVFLAW</sequence>